<gene>
    <name evidence="6" type="ORF">GRAN_1300</name>
</gene>
<evidence type="ECO:0000256" key="3">
    <source>
        <dbReference type="ARBA" id="ARBA00023237"/>
    </source>
</evidence>
<sequence>MKHLVRAFPIILVSSFAIAQNQGGSLSGLVTDASGAALRHAHVIVRNTATNKISQADTVDDGQYTVPLLQAGTYEVTASYDGFEREVHTGVVLAVDQQGRSDFSLKVGSATQTVEVTAAAPLTSTESSEVGTVIDNRKVVGLPLNNRQFYSLALLAPGAYPPAQNSGLGYRGGFNVVGMPEVTNNFSVNGVDDSDEIANAPSFRPSIEGIQEFKLQSGTYTAEYGRRPGAQVNVVTKGGSNSFHGDLFEFIRNQAIDSVNYFTLPGVSPSFKRNQFGGTLGGPILRDKTFFFVNYEGLRLRQTVSPRTTVPTSTMLNGDFRNLGISIKNPYTGLDFKTPNVIDPSLISGLGKTLSGYYPSPTSATLGGGLPSNNYTLNDVRRETMDEISGRVDHTLTNRDSLFANYNYFNDPSYEPYNNQCGTSVLPGFGCSQGLKVIHIAVGETHTFSPTLINEFSIGGNRLHQPKYPDSAQGNYFGLLNAAYNLTSPIGLASTSVNGYGNQGTGAMVPSNRYDTTAQISDSVTFLRGKHTFKAGFLFISSTASYKNTGTGKATFSFSPTATNFTSGYGLADLLLGLPSTVTYSPNAGATHPIVNNYDWFLQDDWKITPYLTINAGLRYELNTPFSDRDNQYSTFDPTLASTTDSVVADHFRIAGRNGEGRYLTSWDLNNFAPRLGFSWQPLKNAATVVRGGFGTYFYSAVTLTTGYTYLQSQFPFAVGQTFTSTKANPVLLSNPFGTGNATSSNTAYAVAAGLPTPYVNEWSLGIQQALNKRILFEATYIGSKGTKLPLSYNLNQGPVRPFTTFANIQGIRNGGDSFYHGLLVKVEQTYGSHFTFLASYTLGKSIDDTPGLISAGDSSKALPQNSLNPRSERGLSDFDIRQRFVVSPVYTLPFGHGQRLLSSGIPALVTGGWQLSGIFTIQGGTPFTPYYASNNSGSFNLSDRPNIAGNPNSGPKTVNAWFNTAAFTAAPLGTFGTAGRNVITGPGYVDVDTAITRTFPIHEDVAFQFRAEAFNLANHPNFQNPTGNFGTTTFGKVTVASDPRQLQFAAKLLF</sequence>
<evidence type="ECO:0000313" key="7">
    <source>
        <dbReference type="Proteomes" id="UP000289437"/>
    </source>
</evidence>
<evidence type="ECO:0000256" key="1">
    <source>
        <dbReference type="ARBA" id="ARBA00004442"/>
    </source>
</evidence>
<dbReference type="Gene3D" id="2.40.170.20">
    <property type="entry name" value="TonB-dependent receptor, beta-barrel domain"/>
    <property type="match status" value="1"/>
</dbReference>
<reference evidence="7" key="2">
    <citation type="submission" date="2019-02" db="EMBL/GenBank/DDBJ databases">
        <title>Granulicella sibirica sp. nov., a psychrotolerant acidobacterium isolated from an organic soil layer in forested tundra, West Siberia.</title>
        <authorList>
            <person name="Oshkin I.Y."/>
            <person name="Kulichevskaya I.S."/>
            <person name="Rijpstra W.I.C."/>
            <person name="Sinninghe Damste J.S."/>
            <person name="Rakitin A.L."/>
            <person name="Ravin N.V."/>
            <person name="Dedysh S.N."/>
        </authorList>
    </citation>
    <scope>NUCLEOTIDE SEQUENCE [LARGE SCALE GENOMIC DNA]</scope>
    <source>
        <strain evidence="7">AF10</strain>
    </source>
</reference>
<dbReference type="Proteomes" id="UP000289437">
    <property type="component" value="Unassembled WGS sequence"/>
</dbReference>
<evidence type="ECO:0000256" key="2">
    <source>
        <dbReference type="ARBA" id="ARBA00023136"/>
    </source>
</evidence>
<feature type="chain" id="PRO_5020390166" evidence="4">
    <location>
        <begin position="20"/>
        <end position="1055"/>
    </location>
</feature>
<keyword evidence="4" id="KW-0732">Signal</keyword>
<protein>
    <submittedName>
        <fullName evidence="6">Oar protein</fullName>
    </submittedName>
</protein>
<dbReference type="OrthoDB" id="99446at2"/>
<keyword evidence="3" id="KW-0998">Cell outer membrane</keyword>
<dbReference type="EMBL" id="RDSM01000001">
    <property type="protein sequence ID" value="RXH57990.1"/>
    <property type="molecule type" value="Genomic_DNA"/>
</dbReference>
<dbReference type="InterPro" id="IPR057601">
    <property type="entry name" value="Oar-like_b-barrel"/>
</dbReference>
<dbReference type="Pfam" id="PF25183">
    <property type="entry name" value="OMP_b-brl_4"/>
    <property type="match status" value="1"/>
</dbReference>
<evidence type="ECO:0000259" key="5">
    <source>
        <dbReference type="Pfam" id="PF25183"/>
    </source>
</evidence>
<dbReference type="AlphaFoldDB" id="A0A4Q0T5U0"/>
<feature type="domain" description="TonB-dependent transporter Oar-like beta-barrel" evidence="5">
    <location>
        <begin position="235"/>
        <end position="1048"/>
    </location>
</feature>
<dbReference type="RefSeq" id="WP_128912071.1">
    <property type="nucleotide sequence ID" value="NZ_RDSM01000001.1"/>
</dbReference>
<organism evidence="6 7">
    <name type="scientific">Granulicella sibirica</name>
    <dbReference type="NCBI Taxonomy" id="2479048"/>
    <lineage>
        <taxon>Bacteria</taxon>
        <taxon>Pseudomonadati</taxon>
        <taxon>Acidobacteriota</taxon>
        <taxon>Terriglobia</taxon>
        <taxon>Terriglobales</taxon>
        <taxon>Acidobacteriaceae</taxon>
        <taxon>Granulicella</taxon>
    </lineage>
</organism>
<dbReference type="Pfam" id="PF13620">
    <property type="entry name" value="CarboxypepD_reg"/>
    <property type="match status" value="1"/>
</dbReference>
<comment type="caution">
    <text evidence="6">The sequence shown here is derived from an EMBL/GenBank/DDBJ whole genome shotgun (WGS) entry which is preliminary data.</text>
</comment>
<accession>A0A4Q0T5U0</accession>
<name>A0A4Q0T5U0_9BACT</name>
<evidence type="ECO:0000313" key="6">
    <source>
        <dbReference type="EMBL" id="RXH57990.1"/>
    </source>
</evidence>
<dbReference type="InterPro" id="IPR036942">
    <property type="entry name" value="Beta-barrel_TonB_sf"/>
</dbReference>
<dbReference type="SUPFAM" id="SSF56935">
    <property type="entry name" value="Porins"/>
    <property type="match status" value="1"/>
</dbReference>
<evidence type="ECO:0000256" key="4">
    <source>
        <dbReference type="SAM" id="SignalP"/>
    </source>
</evidence>
<keyword evidence="7" id="KW-1185">Reference proteome</keyword>
<feature type="signal peptide" evidence="4">
    <location>
        <begin position="1"/>
        <end position="19"/>
    </location>
</feature>
<dbReference type="GO" id="GO:0009279">
    <property type="term" value="C:cell outer membrane"/>
    <property type="evidence" value="ECO:0007669"/>
    <property type="project" value="UniProtKB-SubCell"/>
</dbReference>
<dbReference type="Gene3D" id="2.60.40.1120">
    <property type="entry name" value="Carboxypeptidase-like, regulatory domain"/>
    <property type="match status" value="1"/>
</dbReference>
<comment type="subcellular location">
    <subcellularLocation>
        <location evidence="1">Cell outer membrane</location>
    </subcellularLocation>
</comment>
<dbReference type="InterPro" id="IPR008969">
    <property type="entry name" value="CarboxyPept-like_regulatory"/>
</dbReference>
<proteinExistence type="predicted"/>
<reference evidence="6 7" key="1">
    <citation type="submission" date="2018-11" db="EMBL/GenBank/DDBJ databases">
        <authorList>
            <person name="Mardanov A.V."/>
            <person name="Ravin N.V."/>
            <person name="Dedysh S.N."/>
        </authorList>
    </citation>
    <scope>NUCLEOTIDE SEQUENCE [LARGE SCALE GENOMIC DNA]</scope>
    <source>
        <strain evidence="6 7">AF10</strain>
    </source>
</reference>
<keyword evidence="2" id="KW-0472">Membrane</keyword>
<dbReference type="SUPFAM" id="SSF49464">
    <property type="entry name" value="Carboxypeptidase regulatory domain-like"/>
    <property type="match status" value="1"/>
</dbReference>